<accession>A0A2J6PDP9</accession>
<dbReference type="EMBL" id="KZ613562">
    <property type="protein sequence ID" value="PMD12157.1"/>
    <property type="molecule type" value="Genomic_DNA"/>
</dbReference>
<dbReference type="Proteomes" id="UP000235672">
    <property type="component" value="Unassembled WGS sequence"/>
</dbReference>
<organism evidence="1 2">
    <name type="scientific">Hyaloscypha hepaticicola</name>
    <dbReference type="NCBI Taxonomy" id="2082293"/>
    <lineage>
        <taxon>Eukaryota</taxon>
        <taxon>Fungi</taxon>
        <taxon>Dikarya</taxon>
        <taxon>Ascomycota</taxon>
        <taxon>Pezizomycotina</taxon>
        <taxon>Leotiomycetes</taxon>
        <taxon>Helotiales</taxon>
        <taxon>Hyaloscyphaceae</taxon>
        <taxon>Hyaloscypha</taxon>
    </lineage>
</organism>
<protein>
    <submittedName>
        <fullName evidence="1">Uncharacterized protein</fullName>
    </submittedName>
</protein>
<sequence>MNKQISKAPGMPPYEEAPFQKDHLMHQQSNSTGAKRSLISQPVLFLTHVPCALSLSLGKSNQIIKIPSPPRALIFRSILVNIAQKVSHGGSWLRMSFSINMRIYLLDTLLRIVLKFGNEEPTGKRPNLGVFDKLEVLSVFIYQLLGVEPVANETEKRRINIFEGHRLNLALDRYTVESSAKEIGRIMVGDSLVDSELLLRASFADNDGHEALGFRRAMMFLLGLRCTRCAVEWNGAR</sequence>
<proteinExistence type="predicted"/>
<evidence type="ECO:0000313" key="1">
    <source>
        <dbReference type="EMBL" id="PMD12157.1"/>
    </source>
</evidence>
<keyword evidence="2" id="KW-1185">Reference proteome</keyword>
<dbReference type="AlphaFoldDB" id="A0A2J6PDP9"/>
<name>A0A2J6PDP9_9HELO</name>
<evidence type="ECO:0000313" key="2">
    <source>
        <dbReference type="Proteomes" id="UP000235672"/>
    </source>
</evidence>
<reference evidence="1 2" key="1">
    <citation type="submission" date="2016-05" db="EMBL/GenBank/DDBJ databases">
        <title>A degradative enzymes factory behind the ericoid mycorrhizal symbiosis.</title>
        <authorList>
            <consortium name="DOE Joint Genome Institute"/>
            <person name="Martino E."/>
            <person name="Morin E."/>
            <person name="Grelet G."/>
            <person name="Kuo A."/>
            <person name="Kohler A."/>
            <person name="Daghino S."/>
            <person name="Barry K."/>
            <person name="Choi C."/>
            <person name="Cichocki N."/>
            <person name="Clum A."/>
            <person name="Copeland A."/>
            <person name="Hainaut M."/>
            <person name="Haridas S."/>
            <person name="Labutti K."/>
            <person name="Lindquist E."/>
            <person name="Lipzen A."/>
            <person name="Khouja H.-R."/>
            <person name="Murat C."/>
            <person name="Ohm R."/>
            <person name="Olson A."/>
            <person name="Spatafora J."/>
            <person name="Veneault-Fourrey C."/>
            <person name="Henrissat B."/>
            <person name="Grigoriev I."/>
            <person name="Martin F."/>
            <person name="Perotto S."/>
        </authorList>
    </citation>
    <scope>NUCLEOTIDE SEQUENCE [LARGE SCALE GENOMIC DNA]</scope>
    <source>
        <strain evidence="1 2">UAMH 7357</strain>
    </source>
</reference>
<gene>
    <name evidence="1" type="ORF">NA56DRAFT_666580</name>
</gene>